<gene>
    <name evidence="6" type="ORF">CWS72_09680</name>
</gene>
<dbReference type="InterPro" id="IPR043137">
    <property type="entry name" value="GGT_ssub_C"/>
</dbReference>
<reference evidence="7" key="1">
    <citation type="submission" date="2017-12" db="EMBL/GenBank/DDBJ databases">
        <title>Draft genome sequence of Telmatospirillum siberiense 26-4b1T, an acidotolerant peatland alphaproteobacterium potentially involved in sulfur cycling.</title>
        <authorList>
            <person name="Hausmann B."/>
            <person name="Pjevac P."/>
            <person name="Schreck K."/>
            <person name="Herbold C.W."/>
            <person name="Daims H."/>
            <person name="Wagner M."/>
            <person name="Pester M."/>
            <person name="Loy A."/>
        </authorList>
    </citation>
    <scope>NUCLEOTIDE SEQUENCE [LARGE SCALE GENOMIC DNA]</scope>
    <source>
        <strain evidence="7">26-4b1</strain>
    </source>
</reference>
<organism evidence="6 7">
    <name type="scientific">Telmatospirillum siberiense</name>
    <dbReference type="NCBI Taxonomy" id="382514"/>
    <lineage>
        <taxon>Bacteria</taxon>
        <taxon>Pseudomonadati</taxon>
        <taxon>Pseudomonadota</taxon>
        <taxon>Alphaproteobacteria</taxon>
        <taxon>Rhodospirillales</taxon>
        <taxon>Rhodospirillaceae</taxon>
        <taxon>Telmatospirillum</taxon>
    </lineage>
</organism>
<evidence type="ECO:0000256" key="4">
    <source>
        <dbReference type="ARBA" id="ARBA00023145"/>
    </source>
</evidence>
<dbReference type="InterPro" id="IPR051792">
    <property type="entry name" value="GGT_bact"/>
</dbReference>
<dbReference type="InterPro" id="IPR029055">
    <property type="entry name" value="Ntn_hydrolases_N"/>
</dbReference>
<dbReference type="Pfam" id="PF01019">
    <property type="entry name" value="G_glu_transpept"/>
    <property type="match status" value="2"/>
</dbReference>
<evidence type="ECO:0000313" key="7">
    <source>
        <dbReference type="Proteomes" id="UP000233293"/>
    </source>
</evidence>
<dbReference type="Proteomes" id="UP000233293">
    <property type="component" value="Unassembled WGS sequence"/>
</dbReference>
<evidence type="ECO:0000256" key="5">
    <source>
        <dbReference type="SAM" id="MobiDB-lite"/>
    </source>
</evidence>
<dbReference type="Gene3D" id="3.60.20.40">
    <property type="match status" value="1"/>
</dbReference>
<comment type="similarity">
    <text evidence="1">Belongs to the gamma-glutamyltransferase family.</text>
</comment>
<evidence type="ECO:0000256" key="1">
    <source>
        <dbReference type="ARBA" id="ARBA00009381"/>
    </source>
</evidence>
<dbReference type="PANTHER" id="PTHR43199:SF1">
    <property type="entry name" value="GLUTATHIONE HYDROLASE PROENZYME"/>
    <property type="match status" value="1"/>
</dbReference>
<keyword evidence="7" id="KW-1185">Reference proteome</keyword>
<evidence type="ECO:0000256" key="2">
    <source>
        <dbReference type="ARBA" id="ARBA00022679"/>
    </source>
</evidence>
<accession>A0A2N3PWQ1</accession>
<name>A0A2N3PWQ1_9PROT</name>
<dbReference type="GO" id="GO:0016787">
    <property type="term" value="F:hydrolase activity"/>
    <property type="evidence" value="ECO:0007669"/>
    <property type="project" value="UniProtKB-KW"/>
</dbReference>
<sequence>MRFIDKVETPLKAQGIRHGARRQRAVPALVICFLLAACGGPPKPVGVVGHVKGFAGMVAADEPNAVLVGRDIISAGGTPADAAVAMSFVLSVTLPSRASLGAGGACLVYDQSKNTVEALDFNAPPPRRIPAGADRPSAVPALPRGLFALSAKYGHLRWEELVTPAERLARQGFPMPRVLSSQLSTVAAPLLANPEMRRVFADANGNALAEGQPFVQMDLGATLTRLRTQSVGDFYAGAWAREIVQSVNSVGGSLSEDEMRDFLPQWKDAVAVAYGDDIAYFSPSPAAGGLLEAQWWSHLVRDGAYDGVGTEVRPHLVAETLARGLADRQKWLGAGGQVQGAPDELTGKGHLAEIMAGYSESGHQPLSGEPPMMAITGTGLVVMDQSGSAVACTLGLNNSFGIGRVIPNTGVLLAAAGWVGGRGPFDMGPMLAINANSHEFRYASAAGGGPSAPAALMETALSAVVDGHPLVEAVAAKRFYATPAPDGVFIEPESPDAKGLEARGHQLEETPLPARVNAIQCGSGSPSRSRCAVVSDPRGSGLALVAGSE</sequence>
<dbReference type="PANTHER" id="PTHR43199">
    <property type="entry name" value="GLUTATHIONE HYDROLASE"/>
    <property type="match status" value="1"/>
</dbReference>
<comment type="caution">
    <text evidence="6">The sequence shown here is derived from an EMBL/GenBank/DDBJ whole genome shotgun (WGS) entry which is preliminary data.</text>
</comment>
<evidence type="ECO:0000313" key="6">
    <source>
        <dbReference type="EMBL" id="PKU24842.1"/>
    </source>
</evidence>
<keyword evidence="2 6" id="KW-0808">Transferase</keyword>
<dbReference type="PRINTS" id="PR01210">
    <property type="entry name" value="GGTRANSPTASE"/>
</dbReference>
<dbReference type="GO" id="GO:0016740">
    <property type="term" value="F:transferase activity"/>
    <property type="evidence" value="ECO:0007669"/>
    <property type="project" value="UniProtKB-KW"/>
</dbReference>
<proteinExistence type="inferred from homology"/>
<dbReference type="EMBL" id="PIUM01000008">
    <property type="protein sequence ID" value="PKU24842.1"/>
    <property type="molecule type" value="Genomic_DNA"/>
</dbReference>
<dbReference type="AlphaFoldDB" id="A0A2N3PWQ1"/>
<feature type="region of interest" description="Disordered" evidence="5">
    <location>
        <begin position="509"/>
        <end position="533"/>
    </location>
</feature>
<evidence type="ECO:0000256" key="3">
    <source>
        <dbReference type="ARBA" id="ARBA00022801"/>
    </source>
</evidence>
<keyword evidence="4" id="KW-0865">Zymogen</keyword>
<keyword evidence="3" id="KW-0378">Hydrolase</keyword>
<protein>
    <submittedName>
        <fullName evidence="6">Gamma-glutamyltransferase</fullName>
    </submittedName>
</protein>
<dbReference type="RefSeq" id="WP_101250385.1">
    <property type="nucleotide sequence ID" value="NZ_PIUM01000008.1"/>
</dbReference>
<dbReference type="SUPFAM" id="SSF56235">
    <property type="entry name" value="N-terminal nucleophile aminohydrolases (Ntn hydrolases)"/>
    <property type="match status" value="1"/>
</dbReference>